<accession>A0A2K8SGT1</accession>
<protein>
    <submittedName>
        <fullName evidence="1">Uncharacterized protein</fullName>
    </submittedName>
</protein>
<dbReference type="AlphaFoldDB" id="A0A2K8SGT1"/>
<dbReference type="KEGG" id="nfl:COO91_00501"/>
<organism evidence="1 2">
    <name type="scientific">Nostoc flagelliforme CCNUN1</name>
    <dbReference type="NCBI Taxonomy" id="2038116"/>
    <lineage>
        <taxon>Bacteria</taxon>
        <taxon>Bacillati</taxon>
        <taxon>Cyanobacteriota</taxon>
        <taxon>Cyanophyceae</taxon>
        <taxon>Nostocales</taxon>
        <taxon>Nostocaceae</taxon>
        <taxon>Nostoc</taxon>
    </lineage>
</organism>
<name>A0A2K8SGT1_9NOSO</name>
<reference evidence="1 2" key="1">
    <citation type="submission" date="2017-11" db="EMBL/GenBank/DDBJ databases">
        <title>Complete genome of a free-living desiccation-tolerant cyanobacterium and its photosynthetic adaptation to extreme terrestrial habitat.</title>
        <authorList>
            <person name="Shang J."/>
        </authorList>
    </citation>
    <scope>NUCLEOTIDE SEQUENCE [LARGE SCALE GENOMIC DNA]</scope>
    <source>
        <strain evidence="1 2">CCNUN1</strain>
    </source>
</reference>
<dbReference type="EMBL" id="CP024785">
    <property type="protein sequence ID" value="AUB34672.1"/>
    <property type="molecule type" value="Genomic_DNA"/>
</dbReference>
<evidence type="ECO:0000313" key="2">
    <source>
        <dbReference type="Proteomes" id="UP000232003"/>
    </source>
</evidence>
<proteinExistence type="predicted"/>
<keyword evidence="2" id="KW-1185">Reference proteome</keyword>
<sequence length="47" mass="5454">MINYLFYKYESSGDKLFSKCLMVDALSVAIAYFLLRKFAPGRSLYYG</sequence>
<evidence type="ECO:0000313" key="1">
    <source>
        <dbReference type="EMBL" id="AUB34672.1"/>
    </source>
</evidence>
<dbReference type="Proteomes" id="UP000232003">
    <property type="component" value="Chromosome"/>
</dbReference>
<gene>
    <name evidence="1" type="ORF">COO91_00501</name>
</gene>